<gene>
    <name evidence="2" type="ORF">C7400_121140</name>
    <name evidence="3" type="ORF">SAMN05216550_12013</name>
</gene>
<dbReference type="Proteomes" id="UP000183529">
    <property type="component" value="Unassembled WGS sequence"/>
</dbReference>
<name>A0AAQ1GLW8_9BURK</name>
<protein>
    <recommendedName>
        <fullName evidence="6">Secreted protein</fullName>
    </recommendedName>
</protein>
<dbReference type="AlphaFoldDB" id="A0AAQ1GLW8"/>
<reference evidence="2 5" key="2">
    <citation type="submission" date="2018-05" db="EMBL/GenBank/DDBJ databases">
        <title>Genomic Encyclopedia of Type Strains, Phase IV (KMG-V): Genome sequencing to study the core and pangenomes of soil and plant-associated prokaryotes.</title>
        <authorList>
            <person name="Whitman W."/>
        </authorList>
    </citation>
    <scope>NUCLEOTIDE SEQUENCE [LARGE SCALE GENOMIC DNA]</scope>
    <source>
        <strain evidence="2 5">SIr-6563</strain>
    </source>
</reference>
<feature type="chain" id="PRO_5042947580" description="Secreted protein" evidence="1">
    <location>
        <begin position="39"/>
        <end position="252"/>
    </location>
</feature>
<keyword evidence="1" id="KW-0732">Signal</keyword>
<feature type="signal peptide" evidence="1">
    <location>
        <begin position="1"/>
        <end position="38"/>
    </location>
</feature>
<dbReference type="RefSeq" id="WP_234774956.1">
    <property type="nucleotide sequence ID" value="NZ_CADFGN010000003.1"/>
</dbReference>
<proteinExistence type="predicted"/>
<evidence type="ECO:0000313" key="3">
    <source>
        <dbReference type="EMBL" id="SEK11197.1"/>
    </source>
</evidence>
<dbReference type="Proteomes" id="UP000247515">
    <property type="component" value="Unassembled WGS sequence"/>
</dbReference>
<comment type="caution">
    <text evidence="3">The sequence shown here is derived from an EMBL/GenBank/DDBJ whole genome shotgun (WGS) entry which is preliminary data.</text>
</comment>
<evidence type="ECO:0000256" key="1">
    <source>
        <dbReference type="SAM" id="SignalP"/>
    </source>
</evidence>
<dbReference type="EMBL" id="FNZM01000020">
    <property type="protein sequence ID" value="SEK11197.1"/>
    <property type="molecule type" value="Genomic_DNA"/>
</dbReference>
<sequence length="252" mass="26534">MSRLAWTRAWVRRAQGAACVAACVAGLCAVFGASAVQAAPVVEAGDYIFVEGGSGHGSLSVKNGRFSIETLGGNCHECQVDGKIVGRTGVATDGETTCRISMTGANGQLKLDTGDSDACRSFCGMRADFQGEYRKPPEACRDAARATRLKSARALYAKKDYAGASAALGSLVGECQTFMNWIERDSARSDLALAQYHLGQSAQCVATLAQTVAIQNGTDELPPCDADNYRSVGKAILFNEAMCRRAAAGDKR</sequence>
<evidence type="ECO:0000313" key="4">
    <source>
        <dbReference type="Proteomes" id="UP000183529"/>
    </source>
</evidence>
<reference evidence="3 4" key="1">
    <citation type="submission" date="2016-10" db="EMBL/GenBank/DDBJ databases">
        <authorList>
            <person name="Varghese N."/>
            <person name="Submissions S."/>
        </authorList>
    </citation>
    <scope>NUCLEOTIDE SEQUENCE [LARGE SCALE GENOMIC DNA]</scope>
    <source>
        <strain evidence="3 4">LMG 22274</strain>
    </source>
</reference>
<evidence type="ECO:0000313" key="5">
    <source>
        <dbReference type="Proteomes" id="UP000247515"/>
    </source>
</evidence>
<evidence type="ECO:0000313" key="2">
    <source>
        <dbReference type="EMBL" id="PXX10663.1"/>
    </source>
</evidence>
<evidence type="ECO:0008006" key="6">
    <source>
        <dbReference type="Google" id="ProtNLM"/>
    </source>
</evidence>
<dbReference type="EMBL" id="QJJV01000021">
    <property type="protein sequence ID" value="PXX10663.1"/>
    <property type="molecule type" value="Genomic_DNA"/>
</dbReference>
<accession>A0AAQ1GLW8</accession>
<keyword evidence="5" id="KW-1185">Reference proteome</keyword>
<organism evidence="3 4">
    <name type="scientific">Paraburkholderia tropica</name>
    <dbReference type="NCBI Taxonomy" id="92647"/>
    <lineage>
        <taxon>Bacteria</taxon>
        <taxon>Pseudomonadati</taxon>
        <taxon>Pseudomonadota</taxon>
        <taxon>Betaproteobacteria</taxon>
        <taxon>Burkholderiales</taxon>
        <taxon>Burkholderiaceae</taxon>
        <taxon>Paraburkholderia</taxon>
    </lineage>
</organism>